<evidence type="ECO:0000313" key="1">
    <source>
        <dbReference type="EMBL" id="WHZ56288.1"/>
    </source>
</evidence>
<proteinExistence type="predicted"/>
<name>A0ACD4R7F2_9BACI</name>
<evidence type="ECO:0000313" key="2">
    <source>
        <dbReference type="Proteomes" id="UP001226091"/>
    </source>
</evidence>
<dbReference type="Proteomes" id="UP001226091">
    <property type="component" value="Chromosome"/>
</dbReference>
<reference evidence="2" key="1">
    <citation type="journal article" date="2025" name="Aquaculture">
        <title>Assessment of the bioflocculant production and safety properties of Metabacillus hrfriensis sp. nov. based on phenotypic and whole-genome sequencing analysis.</title>
        <authorList>
            <person name="Zhang R."/>
            <person name="Zhao Z."/>
            <person name="Luo L."/>
            <person name="Wang S."/>
            <person name="Guo K."/>
            <person name="Xu W."/>
        </authorList>
    </citation>
    <scope>NUCLEOTIDE SEQUENCE [LARGE SCALE GENOMIC DNA]</scope>
    <source>
        <strain evidence="2">CT-WN-B3</strain>
    </source>
</reference>
<dbReference type="EMBL" id="CP126116">
    <property type="protein sequence ID" value="WHZ56288.1"/>
    <property type="molecule type" value="Genomic_DNA"/>
</dbReference>
<accession>A0ACD4R7F2</accession>
<keyword evidence="2" id="KW-1185">Reference proteome</keyword>
<protein>
    <submittedName>
        <fullName evidence="1">Bacillithiol biosynthesis deacetylase BshB1</fullName>
    </submittedName>
</protein>
<gene>
    <name evidence="1" type="primary">bshB1</name>
    <name evidence="1" type="ORF">QLQ22_16505</name>
</gene>
<organism evidence="1 2">
    <name type="scientific">Metabacillus hrfriensis</name>
    <dbReference type="NCBI Taxonomy" id="3048891"/>
    <lineage>
        <taxon>Bacteria</taxon>
        <taxon>Bacillati</taxon>
        <taxon>Bacillota</taxon>
        <taxon>Bacilli</taxon>
        <taxon>Bacillales</taxon>
        <taxon>Bacillaceae</taxon>
        <taxon>Metabacillus</taxon>
    </lineage>
</organism>
<sequence length="246" mass="27784">MTKKSMTTMEKNKLDILAFGAHPDDAEIGMGGTLAKYAEQGYKIGICDLTEAELSSNGTVELRQEEAEQASSILGIHKRIFLNLPDRGLFLKEQYIEKIVTIIREYKPRLVFVPWFEDRHPDHGNCAKLVEEASFSAGVKKVREPGGLMPHRVNRLYYYMINGYHKPDFVVDITDTMEKKLASLRAYESQFIKSDASLITPLINGYIESVESRERLFGKEAGVKYAEGFLTKSPILLDKDLIGDSL</sequence>